<sequence>MEQLQVIKASAGSGKTFNLAKNFIELLLWSKDPETGRTQLRPCGSNYHEHMLAITFTNKATNEMKQRIVAELYKLSKGEGQYLDDYIKTHGDSKEEIQNHAKSALKGILHGYTHFNVSTIDSFFQSVVRNFAHELDCDFNYDVQLDEKYATSQALRVFLHDLGRTPGAPIEKWVKKYVETLAHDEGKWNIYNFDSKSRNSLLNFAEFINKEQFKAHNDEIRTYLSKMSHLTAFQKAVATQHKACDDYCKNFAQQLHDFLGQAGIDVVYIKSAPVKKLLDAAPLGSNTINTLRNYDDTALEKKVLYKGKVAPETISACSEKFAALLADYLANYDMSLLLDSLLKNIWRLGLLGAISTKLQEMNRDNESIMISDTNELVAKALKGGVPFVYERMGTWLYNFMIDEFQDTSTKQYENFIPLLEDSLSKGNGNLIIGDEKQSIYRFRDSNPDILQNQLRKEFGEYYNDSTKLNTNYRSLENIVEFNNAFFKKLLGSFADYEKLQATYSNLKQDTSPAAQASELKGYVRVNCIYGPKEMPSHGDEAAPKATEQVLELLPQYLLDLKRDYGFEFKDMLILVNRNNEGKDIVQKLLSHNATCDKDDCIDIVSGESLLLSNSPSVRLIVSVLRFIDSTQYHSDEDDSNDAAHAKTPQELLREKRLSEQFRYKMLHEFGRRLRECGDETADCGKLLAQCFDQNNALRNETAQKQIKAYNEEIKTLMADDGKEMTTLTGLVDKIIKEYIAGSGNSGDTDTAFLLAFQNFVLNFAAQRSCGGTVHEFLKYWDDKKDKAAVPSGNSGNAVNIMTIHASKGLEAPCVIIPFASWPMADLDDITWLDRETWKKINSACPHAQEAAAIQKEGGEIVPPLIPLSTGRMKMVGAFNSYYKTLYEEDLIDKVNKTYVAFTRASQQLHLFVLKPKRNTGDRSIDDLAKSIMPKIDRIVTHYWPERHPDDTDCDKIVDYWELGCPEQCRHKPQDDDSTQCTCDMPSYAVNSALSRLEVKLPESATAMQQAGNSMHSLMSMIKRKGDEKRALRYAQRRHLLGTNPDATWNLERARSIITGMLNNPRTRDWFDPKNKVYNERTIVVNTGNGQPPVLKRPDHIVVRPDGTTIVVDYKFGASHTPAQVRAHKRQVQQYARLLAQAGHNKVEGYLWYADSNTVVPVTPTGNGRQ</sequence>
<dbReference type="InterPro" id="IPR014016">
    <property type="entry name" value="UvrD-like_ATP-bd"/>
</dbReference>
<name>A0A6L5XCJ1_9BACT</name>
<evidence type="ECO:0000256" key="10">
    <source>
        <dbReference type="ARBA" id="ARBA00023235"/>
    </source>
</evidence>
<dbReference type="PROSITE" id="PS51217">
    <property type="entry name" value="UVRD_HELICASE_CTER"/>
    <property type="match status" value="1"/>
</dbReference>
<evidence type="ECO:0000256" key="12">
    <source>
        <dbReference type="ARBA" id="ARBA00034808"/>
    </source>
</evidence>
<organism evidence="17 18">
    <name type="scientific">Sodaliphilus pleomorphus</name>
    <dbReference type="NCBI Taxonomy" id="2606626"/>
    <lineage>
        <taxon>Bacteria</taxon>
        <taxon>Pseudomonadati</taxon>
        <taxon>Bacteroidota</taxon>
        <taxon>Bacteroidia</taxon>
        <taxon>Bacteroidales</taxon>
        <taxon>Muribaculaceae</taxon>
        <taxon>Sodaliphilus</taxon>
    </lineage>
</organism>
<evidence type="ECO:0000256" key="3">
    <source>
        <dbReference type="ARBA" id="ARBA00022763"/>
    </source>
</evidence>
<evidence type="ECO:0000256" key="5">
    <source>
        <dbReference type="ARBA" id="ARBA00022806"/>
    </source>
</evidence>
<keyword evidence="8" id="KW-0238">DNA-binding</keyword>
<evidence type="ECO:0000256" key="13">
    <source>
        <dbReference type="ARBA" id="ARBA00048988"/>
    </source>
</evidence>
<dbReference type="GO" id="GO:0005829">
    <property type="term" value="C:cytosol"/>
    <property type="evidence" value="ECO:0007669"/>
    <property type="project" value="TreeGrafter"/>
</dbReference>
<dbReference type="GO" id="GO:0043138">
    <property type="term" value="F:3'-5' DNA helicase activity"/>
    <property type="evidence" value="ECO:0007669"/>
    <property type="project" value="UniProtKB-EC"/>
</dbReference>
<reference evidence="17 18" key="1">
    <citation type="submission" date="2019-08" db="EMBL/GenBank/DDBJ databases">
        <title>In-depth cultivation of the pig gut microbiome towards novel bacterial diversity and tailored functional studies.</title>
        <authorList>
            <person name="Wylensek D."/>
            <person name="Hitch T.C.A."/>
            <person name="Clavel T."/>
        </authorList>
    </citation>
    <scope>NUCLEOTIDE SEQUENCE [LARGE SCALE GENOMIC DNA]</scope>
    <source>
        <strain evidence="17 18">Oil-RF-744-WCA-WT-10</strain>
    </source>
</reference>
<evidence type="ECO:0000313" key="18">
    <source>
        <dbReference type="Proteomes" id="UP000483362"/>
    </source>
</evidence>
<evidence type="ECO:0000256" key="8">
    <source>
        <dbReference type="ARBA" id="ARBA00023125"/>
    </source>
</evidence>
<dbReference type="InterPro" id="IPR027417">
    <property type="entry name" value="P-loop_NTPase"/>
</dbReference>
<dbReference type="EMBL" id="VULT01000004">
    <property type="protein sequence ID" value="MSS16918.1"/>
    <property type="molecule type" value="Genomic_DNA"/>
</dbReference>
<feature type="domain" description="UvrD-like helicase C-terminal" evidence="16">
    <location>
        <begin position="476"/>
        <end position="808"/>
    </location>
</feature>
<dbReference type="GO" id="GO:0004527">
    <property type="term" value="F:exonuclease activity"/>
    <property type="evidence" value="ECO:0007669"/>
    <property type="project" value="UniProtKB-KW"/>
</dbReference>
<dbReference type="Pfam" id="PF12705">
    <property type="entry name" value="PDDEXK_1"/>
    <property type="match status" value="1"/>
</dbReference>
<dbReference type="PANTHER" id="PTHR11070">
    <property type="entry name" value="UVRD / RECB / PCRA DNA HELICASE FAMILY MEMBER"/>
    <property type="match status" value="1"/>
</dbReference>
<keyword evidence="7 14" id="KW-0067">ATP-binding</keyword>
<keyword evidence="10" id="KW-0413">Isomerase</keyword>
<dbReference type="InterPro" id="IPR014017">
    <property type="entry name" value="DNA_helicase_UvrD-like_C"/>
</dbReference>
<evidence type="ECO:0000259" key="15">
    <source>
        <dbReference type="PROSITE" id="PS51198"/>
    </source>
</evidence>
<keyword evidence="3" id="KW-0227">DNA damage</keyword>
<protein>
    <recommendedName>
        <fullName evidence="12">DNA 3'-5' helicase</fullName>
        <ecNumber evidence="12">5.6.2.4</ecNumber>
    </recommendedName>
</protein>
<evidence type="ECO:0000256" key="2">
    <source>
        <dbReference type="ARBA" id="ARBA00022741"/>
    </source>
</evidence>
<dbReference type="InterPro" id="IPR038726">
    <property type="entry name" value="PDDEXK_AddAB-type"/>
</dbReference>
<gene>
    <name evidence="17" type="ORF">FYJ29_03930</name>
</gene>
<dbReference type="Gene3D" id="3.90.320.10">
    <property type="match status" value="1"/>
</dbReference>
<feature type="domain" description="UvrD-like helicase ATP-binding" evidence="15">
    <location>
        <begin position="1"/>
        <end position="475"/>
    </location>
</feature>
<evidence type="ECO:0000256" key="11">
    <source>
        <dbReference type="ARBA" id="ARBA00034617"/>
    </source>
</evidence>
<comment type="caution">
    <text evidence="17">The sequence shown here is derived from an EMBL/GenBank/DDBJ whole genome shotgun (WGS) entry which is preliminary data.</text>
</comment>
<comment type="catalytic activity">
    <reaction evidence="13">
        <text>ATP + H2O = ADP + phosphate + H(+)</text>
        <dbReference type="Rhea" id="RHEA:13065"/>
        <dbReference type="ChEBI" id="CHEBI:15377"/>
        <dbReference type="ChEBI" id="CHEBI:15378"/>
        <dbReference type="ChEBI" id="CHEBI:30616"/>
        <dbReference type="ChEBI" id="CHEBI:43474"/>
        <dbReference type="ChEBI" id="CHEBI:456216"/>
        <dbReference type="EC" id="5.6.2.4"/>
    </reaction>
</comment>
<evidence type="ECO:0000256" key="9">
    <source>
        <dbReference type="ARBA" id="ARBA00023204"/>
    </source>
</evidence>
<keyword evidence="2 14" id="KW-0547">Nucleotide-binding</keyword>
<keyword evidence="4 14" id="KW-0378">Hydrolase</keyword>
<keyword evidence="5 14" id="KW-0347">Helicase</keyword>
<dbReference type="GO" id="GO:0000725">
    <property type="term" value="P:recombinational repair"/>
    <property type="evidence" value="ECO:0007669"/>
    <property type="project" value="TreeGrafter"/>
</dbReference>
<dbReference type="Pfam" id="PF00580">
    <property type="entry name" value="UvrD-helicase"/>
    <property type="match status" value="1"/>
</dbReference>
<keyword evidence="18" id="KW-1185">Reference proteome</keyword>
<dbReference type="GO" id="GO:0005524">
    <property type="term" value="F:ATP binding"/>
    <property type="evidence" value="ECO:0007669"/>
    <property type="project" value="UniProtKB-UniRule"/>
</dbReference>
<dbReference type="PANTHER" id="PTHR11070:SF67">
    <property type="entry name" value="DNA 3'-5' HELICASE"/>
    <property type="match status" value="1"/>
</dbReference>
<evidence type="ECO:0000256" key="6">
    <source>
        <dbReference type="ARBA" id="ARBA00022839"/>
    </source>
</evidence>
<evidence type="ECO:0000313" key="17">
    <source>
        <dbReference type="EMBL" id="MSS16918.1"/>
    </source>
</evidence>
<evidence type="ECO:0000256" key="4">
    <source>
        <dbReference type="ARBA" id="ARBA00022801"/>
    </source>
</evidence>
<keyword evidence="6" id="KW-0269">Exonuclease</keyword>
<evidence type="ECO:0000259" key="16">
    <source>
        <dbReference type="PROSITE" id="PS51217"/>
    </source>
</evidence>
<dbReference type="InterPro" id="IPR011604">
    <property type="entry name" value="PDDEXK-like_dom_sf"/>
</dbReference>
<evidence type="ECO:0000256" key="7">
    <source>
        <dbReference type="ARBA" id="ARBA00022840"/>
    </source>
</evidence>
<dbReference type="AlphaFoldDB" id="A0A6L5XCJ1"/>
<accession>A0A6L5XCJ1</accession>
<comment type="catalytic activity">
    <reaction evidence="11">
        <text>Couples ATP hydrolysis with the unwinding of duplex DNA by translocating in the 3'-5' direction.</text>
        <dbReference type="EC" id="5.6.2.4"/>
    </reaction>
</comment>
<evidence type="ECO:0000256" key="1">
    <source>
        <dbReference type="ARBA" id="ARBA00022722"/>
    </source>
</evidence>
<evidence type="ECO:0000256" key="14">
    <source>
        <dbReference type="PROSITE-ProRule" id="PRU00560"/>
    </source>
</evidence>
<dbReference type="EC" id="5.6.2.4" evidence="12"/>
<feature type="binding site" evidence="14">
    <location>
        <begin position="9"/>
        <end position="16"/>
    </location>
    <ligand>
        <name>ATP</name>
        <dbReference type="ChEBI" id="CHEBI:30616"/>
    </ligand>
</feature>
<dbReference type="SUPFAM" id="SSF52540">
    <property type="entry name" value="P-loop containing nucleoside triphosphate hydrolases"/>
    <property type="match status" value="1"/>
</dbReference>
<proteinExistence type="predicted"/>
<dbReference type="Pfam" id="PF13361">
    <property type="entry name" value="UvrD_C"/>
    <property type="match status" value="1"/>
</dbReference>
<dbReference type="RefSeq" id="WP_154328376.1">
    <property type="nucleotide sequence ID" value="NZ_CP045696.1"/>
</dbReference>
<dbReference type="Gene3D" id="3.40.50.300">
    <property type="entry name" value="P-loop containing nucleotide triphosphate hydrolases"/>
    <property type="match status" value="3"/>
</dbReference>
<dbReference type="Proteomes" id="UP000483362">
    <property type="component" value="Unassembled WGS sequence"/>
</dbReference>
<dbReference type="Gene3D" id="1.10.3170.10">
    <property type="entry name" value="Recbcd, chain B, domain 2"/>
    <property type="match status" value="1"/>
</dbReference>
<dbReference type="GO" id="GO:0003677">
    <property type="term" value="F:DNA binding"/>
    <property type="evidence" value="ECO:0007669"/>
    <property type="project" value="UniProtKB-KW"/>
</dbReference>
<dbReference type="PROSITE" id="PS51198">
    <property type="entry name" value="UVRD_HELICASE_ATP_BIND"/>
    <property type="match status" value="1"/>
</dbReference>
<dbReference type="InterPro" id="IPR000212">
    <property type="entry name" value="DNA_helicase_UvrD/REP"/>
</dbReference>
<keyword evidence="1" id="KW-0540">Nuclease</keyword>
<keyword evidence="9" id="KW-0234">DNA repair</keyword>